<reference evidence="3" key="1">
    <citation type="submission" date="2020-05" db="EMBL/GenBank/DDBJ databases">
        <title>Mycena genomes resolve the evolution of fungal bioluminescence.</title>
        <authorList>
            <person name="Tsai I.J."/>
        </authorList>
    </citation>
    <scope>NUCLEOTIDE SEQUENCE</scope>
    <source>
        <strain evidence="3">160909Yilan</strain>
    </source>
</reference>
<keyword evidence="1" id="KW-0812">Transmembrane</keyword>
<protein>
    <recommendedName>
        <fullName evidence="2">DUF6533 domain-containing protein</fullName>
    </recommendedName>
</protein>
<dbReference type="Pfam" id="PF20151">
    <property type="entry name" value="DUF6533"/>
    <property type="match status" value="1"/>
</dbReference>
<organism evidence="3 4">
    <name type="scientific">Mycena sanguinolenta</name>
    <dbReference type="NCBI Taxonomy" id="230812"/>
    <lineage>
        <taxon>Eukaryota</taxon>
        <taxon>Fungi</taxon>
        <taxon>Dikarya</taxon>
        <taxon>Basidiomycota</taxon>
        <taxon>Agaricomycotina</taxon>
        <taxon>Agaricomycetes</taxon>
        <taxon>Agaricomycetidae</taxon>
        <taxon>Agaricales</taxon>
        <taxon>Marasmiineae</taxon>
        <taxon>Mycenaceae</taxon>
        <taxon>Mycena</taxon>
    </lineage>
</organism>
<name>A0A8H6ZAE2_9AGAR</name>
<dbReference type="Proteomes" id="UP000623467">
    <property type="component" value="Unassembled WGS sequence"/>
</dbReference>
<evidence type="ECO:0000259" key="2">
    <source>
        <dbReference type="Pfam" id="PF20151"/>
    </source>
</evidence>
<feature type="transmembrane region" description="Helical" evidence="1">
    <location>
        <begin position="142"/>
        <end position="162"/>
    </location>
</feature>
<accession>A0A8H6ZAE2</accession>
<feature type="transmembrane region" description="Helical" evidence="1">
    <location>
        <begin position="108"/>
        <end position="130"/>
    </location>
</feature>
<evidence type="ECO:0000256" key="1">
    <source>
        <dbReference type="SAM" id="Phobius"/>
    </source>
</evidence>
<dbReference type="EMBL" id="JACAZH010000003">
    <property type="protein sequence ID" value="KAF7373291.1"/>
    <property type="molecule type" value="Genomic_DNA"/>
</dbReference>
<keyword evidence="4" id="KW-1185">Reference proteome</keyword>
<evidence type="ECO:0000313" key="4">
    <source>
        <dbReference type="Proteomes" id="UP000623467"/>
    </source>
</evidence>
<feature type="transmembrane region" description="Helical" evidence="1">
    <location>
        <begin position="182"/>
        <end position="203"/>
    </location>
</feature>
<comment type="caution">
    <text evidence="3">The sequence shown here is derived from an EMBL/GenBank/DDBJ whole genome shotgun (WGS) entry which is preliminary data.</text>
</comment>
<evidence type="ECO:0000313" key="3">
    <source>
        <dbReference type="EMBL" id="KAF7373291.1"/>
    </source>
</evidence>
<sequence>MDSLAVTAQDLRLDSYTAAACLTLLTYDTFLNLALEHRYIWESKWGLIKCLYLWSRYGTFLEISLDLLTEQNENLDPATCSTLAEFIAIYSGLVMVRTYALYGRSKKVLVFFVLMWLSIGAIGTWAVVNVKESESTQDINHMMLHFSLSNVVIVLLTLWKALHTFHRPAESSLKPSRLPTNFYREGILFYLVMLLCLILVVVLQSDAPEALKSIGHAPLRVIHLILACQLVVHIRVVASEDETNSAAIITPIVFANFTREKGRELNSIV</sequence>
<gene>
    <name evidence="3" type="ORF">MSAN_00538100</name>
</gene>
<proteinExistence type="predicted"/>
<keyword evidence="1" id="KW-1133">Transmembrane helix</keyword>
<keyword evidence="1" id="KW-0472">Membrane</keyword>
<dbReference type="OrthoDB" id="2675435at2759"/>
<feature type="transmembrane region" description="Helical" evidence="1">
    <location>
        <begin position="16"/>
        <end position="35"/>
    </location>
</feature>
<dbReference type="AlphaFoldDB" id="A0A8H6ZAE2"/>
<feature type="domain" description="DUF6533" evidence="2">
    <location>
        <begin position="16"/>
        <end position="61"/>
    </location>
</feature>
<dbReference type="InterPro" id="IPR045340">
    <property type="entry name" value="DUF6533"/>
</dbReference>